<dbReference type="Pfam" id="PF05920">
    <property type="entry name" value="Homeobox_KN"/>
    <property type="match status" value="1"/>
</dbReference>
<accession>A0A8K0P5S4</accession>
<reference evidence="9" key="2">
    <citation type="submission" date="2017-10" db="EMBL/GenBank/DDBJ databases">
        <title>Ladona fulva Genome sequencing and assembly.</title>
        <authorList>
            <person name="Murali S."/>
            <person name="Richards S."/>
            <person name="Bandaranaike D."/>
            <person name="Bellair M."/>
            <person name="Blankenburg K."/>
            <person name="Chao H."/>
            <person name="Dinh H."/>
            <person name="Doddapaneni H."/>
            <person name="Dugan-Rocha S."/>
            <person name="Elkadiri S."/>
            <person name="Gnanaolivu R."/>
            <person name="Hernandez B."/>
            <person name="Skinner E."/>
            <person name="Javaid M."/>
            <person name="Lee S."/>
            <person name="Li M."/>
            <person name="Ming W."/>
            <person name="Munidasa M."/>
            <person name="Muniz J."/>
            <person name="Nguyen L."/>
            <person name="Hughes D."/>
            <person name="Osuji N."/>
            <person name="Pu L.-L."/>
            <person name="Puazo M."/>
            <person name="Qu C."/>
            <person name="Quiroz J."/>
            <person name="Raj R."/>
            <person name="Weissenberger G."/>
            <person name="Xin Y."/>
            <person name="Zou X."/>
            <person name="Han Y."/>
            <person name="Worley K."/>
            <person name="Muzny D."/>
            <person name="Gibbs R."/>
        </authorList>
    </citation>
    <scope>NUCLEOTIDE SEQUENCE</scope>
    <source>
        <strain evidence="9">Sampled in the wild</strain>
    </source>
</reference>
<dbReference type="Proteomes" id="UP000792457">
    <property type="component" value="Unassembled WGS sequence"/>
</dbReference>
<dbReference type="InterPro" id="IPR009057">
    <property type="entry name" value="Homeodomain-like_sf"/>
</dbReference>
<dbReference type="GO" id="GO:0048468">
    <property type="term" value="P:cell development"/>
    <property type="evidence" value="ECO:0007669"/>
    <property type="project" value="TreeGrafter"/>
</dbReference>
<feature type="non-terminal residue" evidence="9">
    <location>
        <position position="1"/>
    </location>
</feature>
<dbReference type="SMART" id="SM00389">
    <property type="entry name" value="HOX"/>
    <property type="match status" value="1"/>
</dbReference>
<dbReference type="CDD" id="cd00086">
    <property type="entry name" value="homeodomain"/>
    <property type="match status" value="1"/>
</dbReference>
<dbReference type="InterPro" id="IPR008422">
    <property type="entry name" value="KN_HD"/>
</dbReference>
<feature type="domain" description="Homeobox" evidence="8">
    <location>
        <begin position="121"/>
        <end position="184"/>
    </location>
</feature>
<dbReference type="GO" id="GO:0005634">
    <property type="term" value="C:nucleus"/>
    <property type="evidence" value="ECO:0007669"/>
    <property type="project" value="UniProtKB-SubCell"/>
</dbReference>
<dbReference type="GO" id="GO:0000978">
    <property type="term" value="F:RNA polymerase II cis-regulatory region sequence-specific DNA binding"/>
    <property type="evidence" value="ECO:0007669"/>
    <property type="project" value="TreeGrafter"/>
</dbReference>
<dbReference type="InterPro" id="IPR001356">
    <property type="entry name" value="HD"/>
</dbReference>
<organism evidence="9 10">
    <name type="scientific">Ladona fulva</name>
    <name type="common">Scarce chaser dragonfly</name>
    <name type="synonym">Libellula fulva</name>
    <dbReference type="NCBI Taxonomy" id="123851"/>
    <lineage>
        <taxon>Eukaryota</taxon>
        <taxon>Metazoa</taxon>
        <taxon>Ecdysozoa</taxon>
        <taxon>Arthropoda</taxon>
        <taxon>Hexapoda</taxon>
        <taxon>Insecta</taxon>
        <taxon>Pterygota</taxon>
        <taxon>Palaeoptera</taxon>
        <taxon>Odonata</taxon>
        <taxon>Epiprocta</taxon>
        <taxon>Anisoptera</taxon>
        <taxon>Libelluloidea</taxon>
        <taxon>Libellulidae</taxon>
        <taxon>Ladona</taxon>
    </lineage>
</organism>
<dbReference type="EMBL" id="KZ308583">
    <property type="protein sequence ID" value="KAG8231919.1"/>
    <property type="molecule type" value="Genomic_DNA"/>
</dbReference>
<gene>
    <name evidence="9" type="ORF">J437_LFUL011388</name>
</gene>
<comment type="subcellular location">
    <subcellularLocation>
        <location evidence="1 6">Nucleus</location>
    </subcellularLocation>
</comment>
<dbReference type="PROSITE" id="PS50071">
    <property type="entry name" value="HOMEOBOX_2"/>
    <property type="match status" value="1"/>
</dbReference>
<evidence type="ECO:0000256" key="1">
    <source>
        <dbReference type="ARBA" id="ARBA00004123"/>
    </source>
</evidence>
<dbReference type="PANTHER" id="PTHR11211:SF3">
    <property type="entry name" value="HOMEOBOX PROTEIN MOHAWK"/>
    <property type="match status" value="1"/>
</dbReference>
<keyword evidence="3 6" id="KW-0238">DNA-binding</keyword>
<dbReference type="PANTHER" id="PTHR11211">
    <property type="entry name" value="IROQUOIS-CLASS HOMEODOMAIN PROTEIN IRX"/>
    <property type="match status" value="1"/>
</dbReference>
<reference evidence="9" key="1">
    <citation type="submission" date="2013-04" db="EMBL/GenBank/DDBJ databases">
        <authorList>
            <person name="Qu J."/>
            <person name="Murali S.C."/>
            <person name="Bandaranaike D."/>
            <person name="Bellair M."/>
            <person name="Blankenburg K."/>
            <person name="Chao H."/>
            <person name="Dinh H."/>
            <person name="Doddapaneni H."/>
            <person name="Downs B."/>
            <person name="Dugan-Rocha S."/>
            <person name="Elkadiri S."/>
            <person name="Gnanaolivu R.D."/>
            <person name="Hernandez B."/>
            <person name="Javaid M."/>
            <person name="Jayaseelan J.C."/>
            <person name="Lee S."/>
            <person name="Li M."/>
            <person name="Ming W."/>
            <person name="Munidasa M."/>
            <person name="Muniz J."/>
            <person name="Nguyen L."/>
            <person name="Ongeri F."/>
            <person name="Osuji N."/>
            <person name="Pu L.-L."/>
            <person name="Puazo M."/>
            <person name="Qu C."/>
            <person name="Quiroz J."/>
            <person name="Raj R."/>
            <person name="Weissenberger G."/>
            <person name="Xin Y."/>
            <person name="Zou X."/>
            <person name="Han Y."/>
            <person name="Richards S."/>
            <person name="Worley K."/>
            <person name="Muzny D."/>
            <person name="Gibbs R."/>
        </authorList>
    </citation>
    <scope>NUCLEOTIDE SEQUENCE</scope>
    <source>
        <strain evidence="9">Sampled in the wild</strain>
    </source>
</reference>
<feature type="DNA-binding region" description="Homeobox" evidence="6">
    <location>
        <begin position="123"/>
        <end position="185"/>
    </location>
</feature>
<comment type="caution">
    <text evidence="9">The sequence shown here is derived from an EMBL/GenBank/DDBJ whole genome shotgun (WGS) entry which is preliminary data.</text>
</comment>
<sequence>AKELRSKDEFGRLQILKIYDREVTLQRITVPLKCEIPKAVRMMKVEDKTPAEDGVATRKGIGKRKRRAMGNRRGDRIRGGPSAMVETFNGSRDDEDCNNTKAANHIYGGRVLRSRRYRRPFEDKPIKRLFTPEIKRFLKGWLVRRRENPYPSREEKKELSRQTALTYVQICNWFANWRRKLKNAAEEANLCEDKSHDLMNASEASGSTEDRSSGGRVGTGGRRKGRTWGNLIRRYNSRAQGNVEQFSITSDDSIWEEPEENVDVEEEGCKEEEMAGTESCGESRDSEEHWATMEHSYSILLDRPKCRHRFPTPPTEDADRMERGIVARGRGKSYRVRSTLPTGCRKGSYDATSSDDESYDGDGYSHSRKKVHSGGMQMGVSNCVATGGTDTQNKCIARHGKKCSVVSKWLESACAYDERKRNSSSVDGSGGTPVQLKWAARNVTWSTGDNKMDGSSPWILSRVEVNTASSNACHWSVAGRHREELDAAETLALLAATALP</sequence>
<dbReference type="GO" id="GO:0001654">
    <property type="term" value="P:eye development"/>
    <property type="evidence" value="ECO:0007669"/>
    <property type="project" value="UniProtKB-ARBA"/>
</dbReference>
<dbReference type="AlphaFoldDB" id="A0A8K0P5S4"/>
<feature type="compositionally biased region" description="Basic residues" evidence="7">
    <location>
        <begin position="60"/>
        <end position="70"/>
    </location>
</feature>
<dbReference type="GO" id="GO:0000981">
    <property type="term" value="F:DNA-binding transcription factor activity, RNA polymerase II-specific"/>
    <property type="evidence" value="ECO:0007669"/>
    <property type="project" value="TreeGrafter"/>
</dbReference>
<evidence type="ECO:0000256" key="6">
    <source>
        <dbReference type="PROSITE-ProRule" id="PRU00108"/>
    </source>
</evidence>
<evidence type="ECO:0000256" key="2">
    <source>
        <dbReference type="ARBA" id="ARBA00008446"/>
    </source>
</evidence>
<feature type="region of interest" description="Disordered" evidence="7">
    <location>
        <begin position="345"/>
        <end position="373"/>
    </location>
</feature>
<evidence type="ECO:0000256" key="4">
    <source>
        <dbReference type="ARBA" id="ARBA00023155"/>
    </source>
</evidence>
<dbReference type="Gene3D" id="1.10.10.60">
    <property type="entry name" value="Homeodomain-like"/>
    <property type="match status" value="1"/>
</dbReference>
<dbReference type="GO" id="GO:0009887">
    <property type="term" value="P:animal organ morphogenesis"/>
    <property type="evidence" value="ECO:0007669"/>
    <property type="project" value="UniProtKB-ARBA"/>
</dbReference>
<evidence type="ECO:0000256" key="5">
    <source>
        <dbReference type="ARBA" id="ARBA00023242"/>
    </source>
</evidence>
<name>A0A8K0P5S4_LADFU</name>
<comment type="similarity">
    <text evidence="2">Belongs to the TALE/IRO homeobox family.</text>
</comment>
<feature type="region of interest" description="Disordered" evidence="7">
    <location>
        <begin position="50"/>
        <end position="82"/>
    </location>
</feature>
<dbReference type="GO" id="GO:0048646">
    <property type="term" value="P:anatomical structure formation involved in morphogenesis"/>
    <property type="evidence" value="ECO:0007669"/>
    <property type="project" value="UniProtKB-ARBA"/>
</dbReference>
<evidence type="ECO:0000256" key="7">
    <source>
        <dbReference type="SAM" id="MobiDB-lite"/>
    </source>
</evidence>
<evidence type="ECO:0000256" key="3">
    <source>
        <dbReference type="ARBA" id="ARBA00023125"/>
    </source>
</evidence>
<feature type="compositionally biased region" description="Acidic residues" evidence="7">
    <location>
        <begin position="257"/>
        <end position="270"/>
    </location>
</feature>
<keyword evidence="10" id="KW-1185">Reference proteome</keyword>
<keyword evidence="5 6" id="KW-0539">Nucleus</keyword>
<evidence type="ECO:0000313" key="10">
    <source>
        <dbReference type="Proteomes" id="UP000792457"/>
    </source>
</evidence>
<dbReference type="GO" id="GO:0007517">
    <property type="term" value="P:muscle organ development"/>
    <property type="evidence" value="ECO:0007669"/>
    <property type="project" value="TreeGrafter"/>
</dbReference>
<feature type="region of interest" description="Disordered" evidence="7">
    <location>
        <begin position="201"/>
        <end position="225"/>
    </location>
</feature>
<feature type="region of interest" description="Disordered" evidence="7">
    <location>
        <begin position="257"/>
        <end position="287"/>
    </location>
</feature>
<evidence type="ECO:0000313" key="9">
    <source>
        <dbReference type="EMBL" id="KAG8231919.1"/>
    </source>
</evidence>
<dbReference type="SUPFAM" id="SSF46689">
    <property type="entry name" value="Homeodomain-like"/>
    <property type="match status" value="1"/>
</dbReference>
<evidence type="ECO:0000259" key="8">
    <source>
        <dbReference type="PROSITE" id="PS50071"/>
    </source>
</evidence>
<proteinExistence type="inferred from homology"/>
<dbReference type="OrthoDB" id="21495at2759"/>
<keyword evidence="4 6" id="KW-0371">Homeobox</keyword>
<protein>
    <recommendedName>
        <fullName evidence="8">Homeobox domain-containing protein</fullName>
    </recommendedName>
</protein>